<protein>
    <recommendedName>
        <fullName evidence="1">VLIG-type G domain-containing protein</fullName>
    </recommendedName>
</protein>
<dbReference type="InterPro" id="IPR002921">
    <property type="entry name" value="Fungal_lipase-type"/>
</dbReference>
<dbReference type="Pfam" id="PF01764">
    <property type="entry name" value="Lipase_3"/>
    <property type="match status" value="1"/>
</dbReference>
<dbReference type="Gene3D" id="3.40.50.1820">
    <property type="entry name" value="alpha/beta hydrolase"/>
    <property type="match status" value="1"/>
</dbReference>
<dbReference type="PROSITE" id="PS51717">
    <property type="entry name" value="G_VLIG"/>
    <property type="match status" value="1"/>
</dbReference>
<dbReference type="InterPro" id="IPR030383">
    <property type="entry name" value="G_VLIG_dom"/>
</dbReference>
<dbReference type="InterPro" id="IPR029058">
    <property type="entry name" value="AB_hydrolase_fold"/>
</dbReference>
<dbReference type="EMBL" id="CAJNOM010000029">
    <property type="protein sequence ID" value="CAF0852815.1"/>
    <property type="molecule type" value="Genomic_DNA"/>
</dbReference>
<keyword evidence="5" id="KW-1185">Reference proteome</keyword>
<dbReference type="SUPFAM" id="SSF52540">
    <property type="entry name" value="P-loop containing nucleoside triphosphate hydrolases"/>
    <property type="match status" value="1"/>
</dbReference>
<proteinExistence type="predicted"/>
<dbReference type="SUPFAM" id="SSF53474">
    <property type="entry name" value="alpha/beta-Hydrolases"/>
    <property type="match status" value="1"/>
</dbReference>
<dbReference type="Gene3D" id="3.40.50.300">
    <property type="entry name" value="P-loop containing nucleotide triphosphate hydrolases"/>
    <property type="match status" value="1"/>
</dbReference>
<dbReference type="PANTHER" id="PTHR22796:SF1">
    <property type="entry name" value="VWFA DOMAIN-CONTAINING PROTEIN"/>
    <property type="match status" value="1"/>
</dbReference>
<dbReference type="Proteomes" id="UP000663877">
    <property type="component" value="Unassembled WGS sequence"/>
</dbReference>
<dbReference type="EMBL" id="CAJNOM010000030">
    <property type="protein sequence ID" value="CAF0856560.1"/>
    <property type="molecule type" value="Genomic_DNA"/>
</dbReference>
<evidence type="ECO:0000313" key="5">
    <source>
        <dbReference type="Proteomes" id="UP000663832"/>
    </source>
</evidence>
<evidence type="ECO:0000313" key="3">
    <source>
        <dbReference type="EMBL" id="CAF0856560.1"/>
    </source>
</evidence>
<sequence>MQSYSGSIDMGVTVKDYLLKYLPKTYLDDGHLRLFTQYEKNYTFLLATAIDHMSIENDDHKKKYYNKEIDNQGKEEKKTNFQYLSINWNESNSEILQNIAQKFEIIQECSSTITFYLTFPSYPEKDLLSNFLKTFKTTSITSPSSFSFNNNDNLYYRNNIDPSFLSFVDILPLPIFQELLRQYSNVRLVLCGHGLGGTVAQLSTLHLLSKEVTLHHAKLRSISVGSLFFAKEETKAFINNHHLEKHFINIHHEMDAIPSLFNIVGVLSKLALINGQEEGTTWKIFDFLKSLLFRGGNQIEKHRTHVEHILAWLCRSLIVRYPVFSQKICEPSTIHTTLDLLNKSLDYAQKFLNEKQTPKLIYQPIGIFNLITFQKYDQTWHLINVVNEKALYQYLNETLERLGGSEHISRRHSISSYVMHLKQCNKQKSSTHVQTLSNLVESFSNKETIKTKLNYSIIMPLPFRFSNHSSIQFRSGASYMSMIAVLPVFPSENSTKFDSQFNNLKRKFLSAIKHRTSLLKLGSENNQHIKNRKSSNTISIYDICLSIYETYGMDARMELMKLQLDQRMLVPILVSNSRTSSSISTLPLSPFFRSYIKTLSLVETAALQPEENILSMDSRLLRIGLVSTVQRKIGGLPDLIQNVFQVSSIRQHIQGMGTGINAQIVVETGYGFLPSSTSSLSYQPVILIHIIGEYRPLLSFLAQYVDTLIVEYNDDDKNFASFDYDPVLKSLRVQRIMKWKHTIDAEFFEINSSDTPYMVDQFEGSVTAVAPAYQKYLLEIASDSSSYLRSTIPTMLLRPRLIDLIKDVELFTDDDIPMLKTEALFKDVDVAQLRKKEFQLQHSYKKEAESQLEMDNPALQLNNARIEELKESIRDERQIRSKVYKNVAQIPILKSYISLIAQPNDEIRYIQKRQFEFALSEYSEKTLSNLRKTRDSMFIIMTEAMKEAMMANNDVNTLSTLKEKEKQAIENYHKAKKDFIDTSLVVEHLWREMSHLYIVDRLEYQEFPHLAAQHLMDGFPLELLDGDSMLLNIQWIKHVFDALDNILMEELGRQGRILVLSICGPQSSGKSSLLKTMYGIRIRSSVGACTQGVNMMLVKVLHQEYDYILVLDTEGLRAPEFSSMPGAEIRDNTLATFAILPADGTILLNKGEVNQALEDVLPIVLYLYATSSLSLQLGGQIPSKLFFVYNQIDPSQPQKGIELLQDLTTRLHKVTDKIVQTVSSKQVPFYGFEQCRLDLKNLSNSDFRILSVNTNNPPINHPVHLFGEQSLYLRQWIDLRIINSTDNRPWQARFLPDMANYFETVSDMIRQARHISSVSTSLEIWANNKLNDQIEKIKHNISSIYHTIRSEVENKTISEYKNSLEKSSSSTLSYTEIEDLIDRAHIKVLEMMANYTVKAEDEIRKLITGTKRELHHLEDWESFIIGKEKSSKKILAAKIDREITNFDFYSKTEEKIRRDFINECDKINCTDLTKEEKERIFDNVLKHRTQEAQEPYHRVLDIPSAIKAIYNNTAVIQGVKIFDENEICHTNGSSKRFSMKENELRHIQNNQAEEEKRNYNYRIIKETKKFNEAVDEIKSHIFDLVTSASQYEPVIVNKVLERIDDIIDKRQIVFTGTIKNIHRETYCYLEYKLNELQDKWNFNHNRTRRLEERRTELQVFFEKVVEGVRGIKLFELMIYEKLNNSWQDGFIERLVQDVAADVGKLKWIGNSNILQAYIDNEKIHILKKDGIRTLLDQISSATSFYEKCTEKFVQVHVDEYAKQKWSIFYNDTMYVITKAGDEAKNSSDDRLNIFLKTLHSPILPSLITSRLPDVVNNSLYGNIDSESIYIFEGIVKTLKAAVPKEPISLLKKNETKMVLNNIQENTGDAAKPRCNHACRLCGAPCFRHSGHDGHHDFHHQPAGLAGMRSKHTHLIVHETCHEAFMRNNTFSLNGDAGPFYSYTEFPKRLQYEVPVSAIQRSILGEYLMSKYHDDIADYYHIKHNPKVPFAYEQHTLDNIEDGIKRKMDTTG</sequence>
<evidence type="ECO:0000259" key="1">
    <source>
        <dbReference type="PROSITE" id="PS51717"/>
    </source>
</evidence>
<comment type="caution">
    <text evidence="4">The sequence shown here is derived from an EMBL/GenBank/DDBJ whole genome shotgun (WGS) entry which is preliminary data.</text>
</comment>
<dbReference type="InterPro" id="IPR027417">
    <property type="entry name" value="P-loop_NTPase"/>
</dbReference>
<dbReference type="OrthoDB" id="1597724at2759"/>
<evidence type="ECO:0000313" key="6">
    <source>
        <dbReference type="Proteomes" id="UP000663877"/>
    </source>
</evidence>
<evidence type="ECO:0000313" key="4">
    <source>
        <dbReference type="EMBL" id="CAF0948347.1"/>
    </source>
</evidence>
<dbReference type="PANTHER" id="PTHR22796">
    <property type="entry name" value="URG4-RELATED"/>
    <property type="match status" value="1"/>
</dbReference>
<dbReference type="GO" id="GO:0006629">
    <property type="term" value="P:lipid metabolic process"/>
    <property type="evidence" value="ECO:0007669"/>
    <property type="project" value="InterPro"/>
</dbReference>
<reference evidence="4" key="1">
    <citation type="submission" date="2021-02" db="EMBL/GenBank/DDBJ databases">
        <authorList>
            <person name="Nowell W R."/>
        </authorList>
    </citation>
    <scope>NUCLEOTIDE SEQUENCE</scope>
</reference>
<dbReference type="EMBL" id="CAJNOI010000051">
    <property type="protein sequence ID" value="CAF0948347.1"/>
    <property type="molecule type" value="Genomic_DNA"/>
</dbReference>
<dbReference type="Pfam" id="PF25683">
    <property type="entry name" value="URGCP_GTPase"/>
    <property type="match status" value="1"/>
</dbReference>
<organism evidence="4 6">
    <name type="scientific">Adineta steineri</name>
    <dbReference type="NCBI Taxonomy" id="433720"/>
    <lineage>
        <taxon>Eukaryota</taxon>
        <taxon>Metazoa</taxon>
        <taxon>Spiralia</taxon>
        <taxon>Gnathifera</taxon>
        <taxon>Rotifera</taxon>
        <taxon>Eurotatoria</taxon>
        <taxon>Bdelloidea</taxon>
        <taxon>Adinetida</taxon>
        <taxon>Adinetidae</taxon>
        <taxon>Adineta</taxon>
    </lineage>
</organism>
<dbReference type="Proteomes" id="UP000663832">
    <property type="component" value="Unassembled WGS sequence"/>
</dbReference>
<feature type="domain" description="VLIG-type G" evidence="1">
    <location>
        <begin position="1054"/>
        <end position="1165"/>
    </location>
</feature>
<name>A0A814CS05_9BILA</name>
<gene>
    <name evidence="4" type="ORF">BJG266_LOCUS13064</name>
    <name evidence="2" type="ORF">QVE165_LOCUS6933</name>
    <name evidence="3" type="ORF">QVE165_LOCUS7131</name>
</gene>
<evidence type="ECO:0000313" key="2">
    <source>
        <dbReference type="EMBL" id="CAF0852815.1"/>
    </source>
</evidence>
<dbReference type="GO" id="GO:0005525">
    <property type="term" value="F:GTP binding"/>
    <property type="evidence" value="ECO:0007669"/>
    <property type="project" value="InterPro"/>
</dbReference>
<accession>A0A814CS05</accession>